<keyword evidence="1" id="KW-0677">Repeat</keyword>
<dbReference type="PROSITE" id="PS50005">
    <property type="entry name" value="TPR"/>
    <property type="match status" value="2"/>
</dbReference>
<dbReference type="InterPro" id="IPR019734">
    <property type="entry name" value="TPR_rpt"/>
</dbReference>
<feature type="repeat" description="TPR" evidence="3">
    <location>
        <begin position="106"/>
        <end position="139"/>
    </location>
</feature>
<evidence type="ECO:0000313" key="5">
    <source>
        <dbReference type="Proteomes" id="UP000655759"/>
    </source>
</evidence>
<dbReference type="InterPro" id="IPR051685">
    <property type="entry name" value="Ycf3/AcsC/BcsC/TPR_MFPF"/>
</dbReference>
<evidence type="ECO:0000256" key="1">
    <source>
        <dbReference type="ARBA" id="ARBA00022737"/>
    </source>
</evidence>
<dbReference type="InterPro" id="IPR011990">
    <property type="entry name" value="TPR-like_helical_dom_sf"/>
</dbReference>
<organism evidence="4 5">
    <name type="scientific">Candidatus Nitrosotenuis uzonensis</name>
    <dbReference type="NCBI Taxonomy" id="1407055"/>
    <lineage>
        <taxon>Archaea</taxon>
        <taxon>Nitrososphaerota</taxon>
        <taxon>Candidatus Nitrosotenuis</taxon>
    </lineage>
</organism>
<name>A0A812F364_9ARCH</name>
<dbReference type="Pfam" id="PF00515">
    <property type="entry name" value="TPR_1"/>
    <property type="match status" value="1"/>
</dbReference>
<dbReference type="AlphaFoldDB" id="A0A812F364"/>
<feature type="repeat" description="TPR" evidence="3">
    <location>
        <begin position="38"/>
        <end position="71"/>
    </location>
</feature>
<dbReference type="PANTHER" id="PTHR44943">
    <property type="entry name" value="CELLULOSE SYNTHASE OPERON PROTEIN C"/>
    <property type="match status" value="1"/>
</dbReference>
<dbReference type="Pfam" id="PF13432">
    <property type="entry name" value="TPR_16"/>
    <property type="match status" value="1"/>
</dbReference>
<dbReference type="EMBL" id="CAJNAQ010000006">
    <property type="protein sequence ID" value="CAE6504820.1"/>
    <property type="molecule type" value="Genomic_DNA"/>
</dbReference>
<proteinExistence type="predicted"/>
<accession>A0A812F364</accession>
<evidence type="ECO:0000256" key="2">
    <source>
        <dbReference type="ARBA" id="ARBA00022803"/>
    </source>
</evidence>
<protein>
    <submittedName>
        <fullName evidence="4">TPR repeat-containing protein</fullName>
    </submittedName>
</protein>
<dbReference type="PANTHER" id="PTHR44943:SF8">
    <property type="entry name" value="TPR REPEAT-CONTAINING PROTEIN MJ0263"/>
    <property type="match status" value="1"/>
</dbReference>
<dbReference type="SUPFAM" id="SSF48439">
    <property type="entry name" value="Protein prenylyltransferase"/>
    <property type="match status" value="1"/>
</dbReference>
<dbReference type="SMART" id="SM00028">
    <property type="entry name" value="TPR"/>
    <property type="match status" value="4"/>
</dbReference>
<dbReference type="Gene3D" id="1.25.40.10">
    <property type="entry name" value="Tetratricopeptide repeat domain"/>
    <property type="match status" value="2"/>
</dbReference>
<gene>
    <name evidence="4" type="ORF">NUZ5A_60057</name>
</gene>
<comment type="caution">
    <text evidence="4">The sequence shown here is derived from an EMBL/GenBank/DDBJ whole genome shotgun (WGS) entry which is preliminary data.</text>
</comment>
<dbReference type="RefSeq" id="WP_205101244.1">
    <property type="nucleotide sequence ID" value="NZ_CAJNAQ010000006.1"/>
</dbReference>
<dbReference type="Pfam" id="PF13181">
    <property type="entry name" value="TPR_8"/>
    <property type="match status" value="1"/>
</dbReference>
<sequence>MSGVAHPVDVIKKLFADRKWDKVIEFCKKMLDDDPDDMIALQNLASAYIRIGRFTDAVSACDTVLSLNPYDEYALKNKVYAFESLKRYEEAIILYDKLLEKNPSDIWAMDGRGLALNQIGKHEEALSWYDRALKHNPNDVTALVNAAATLAFLKMYSDAISYYDRAQKIDPSLKGVAIAKSEAYYGLGMEDEALLAAQGMLNEDIGKLKEEARKRRMRPFDLLCLNEFNELEAKEKHHQEKMRTKSV</sequence>
<evidence type="ECO:0000313" key="4">
    <source>
        <dbReference type="EMBL" id="CAE6504820.1"/>
    </source>
</evidence>
<evidence type="ECO:0000256" key="3">
    <source>
        <dbReference type="PROSITE-ProRule" id="PRU00339"/>
    </source>
</evidence>
<reference evidence="4" key="1">
    <citation type="submission" date="2021-02" db="EMBL/GenBank/DDBJ databases">
        <authorList>
            <person name="Han P."/>
        </authorList>
    </citation>
    <scope>NUCLEOTIDE SEQUENCE</scope>
    <source>
        <strain evidence="4">Candidatus Nitrosotenuis uzonensis 5A</strain>
    </source>
</reference>
<dbReference type="Proteomes" id="UP000655759">
    <property type="component" value="Unassembled WGS sequence"/>
</dbReference>
<keyword evidence="2 3" id="KW-0802">TPR repeat</keyword>